<dbReference type="PANTHER" id="PTHR31760:SF0">
    <property type="entry name" value="S-ADENOSYL-L-METHIONINE-DEPENDENT METHYLTRANSFERASES SUPERFAMILY PROTEIN"/>
    <property type="match status" value="1"/>
</dbReference>
<evidence type="ECO:0000256" key="5">
    <source>
        <dbReference type="ARBA" id="ARBA00022691"/>
    </source>
</evidence>
<dbReference type="PIRSF" id="PIRSF003078">
    <property type="entry name" value="GidB"/>
    <property type="match status" value="1"/>
</dbReference>
<feature type="binding site" evidence="6">
    <location>
        <begin position="107"/>
        <end position="108"/>
    </location>
    <ligand>
        <name>S-adenosyl-L-methionine</name>
        <dbReference type="ChEBI" id="CHEBI:59789"/>
    </ligand>
</feature>
<name>A0A1X9SKM9_9BACT</name>
<comment type="subcellular location">
    <subcellularLocation>
        <location evidence="6">Cytoplasm</location>
    </subcellularLocation>
</comment>
<dbReference type="AlphaFoldDB" id="A0A1X9SKM9"/>
<dbReference type="EC" id="2.1.1.-" evidence="6"/>
<dbReference type="RefSeq" id="WP_096018950.1">
    <property type="nucleotide sequence ID" value="NZ_CP015578.1"/>
</dbReference>
<keyword evidence="3 6" id="KW-0489">Methyltransferase</keyword>
<dbReference type="NCBIfam" id="TIGR00138">
    <property type="entry name" value="rsmG_gidB"/>
    <property type="match status" value="1"/>
</dbReference>
<dbReference type="GO" id="GO:0005829">
    <property type="term" value="C:cytosol"/>
    <property type="evidence" value="ECO:0007669"/>
    <property type="project" value="TreeGrafter"/>
</dbReference>
<dbReference type="InterPro" id="IPR029063">
    <property type="entry name" value="SAM-dependent_MTases_sf"/>
</dbReference>
<feature type="binding site" evidence="6">
    <location>
        <position position="61"/>
    </location>
    <ligand>
        <name>S-adenosyl-L-methionine</name>
        <dbReference type="ChEBI" id="CHEBI:59789"/>
    </ligand>
</feature>
<gene>
    <name evidence="7" type="primary">gidB</name>
    <name evidence="6" type="synonym">rsmG</name>
    <name evidence="7" type="ORF">CLAN_0021</name>
</gene>
<dbReference type="HAMAP" id="MF_00074">
    <property type="entry name" value="16SrRNA_methyltr_G"/>
    <property type="match status" value="1"/>
</dbReference>
<keyword evidence="1 6" id="KW-0963">Cytoplasm</keyword>
<comment type="function">
    <text evidence="6">Specifically methylates the N7 position of a guanine in 16S rRNA.</text>
</comment>
<evidence type="ECO:0000313" key="8">
    <source>
        <dbReference type="Proteomes" id="UP000202031"/>
    </source>
</evidence>
<dbReference type="Pfam" id="PF02527">
    <property type="entry name" value="GidB"/>
    <property type="match status" value="1"/>
</dbReference>
<dbReference type="Gene3D" id="3.40.50.150">
    <property type="entry name" value="Vaccinia Virus protein VP39"/>
    <property type="match status" value="1"/>
</dbReference>
<evidence type="ECO:0000256" key="6">
    <source>
        <dbReference type="HAMAP-Rule" id="MF_00074"/>
    </source>
</evidence>
<dbReference type="InterPro" id="IPR003682">
    <property type="entry name" value="rRNA_ssu_MeTfrase_G"/>
</dbReference>
<feature type="binding site" evidence="6">
    <location>
        <position position="121"/>
    </location>
    <ligand>
        <name>S-adenosyl-L-methionine</name>
        <dbReference type="ChEBI" id="CHEBI:59789"/>
    </ligand>
</feature>
<keyword evidence="5 6" id="KW-0949">S-adenosyl-L-methionine</keyword>
<keyword evidence="4 6" id="KW-0808">Transferase</keyword>
<keyword evidence="2 6" id="KW-0698">rRNA processing</keyword>
<dbReference type="GeneID" id="46920496"/>
<dbReference type="SUPFAM" id="SSF53335">
    <property type="entry name" value="S-adenosyl-L-methionine-dependent methyltransferases"/>
    <property type="match status" value="1"/>
</dbReference>
<dbReference type="Proteomes" id="UP000202031">
    <property type="component" value="Chromosome"/>
</dbReference>
<feature type="binding site" evidence="6">
    <location>
        <position position="56"/>
    </location>
    <ligand>
        <name>S-adenosyl-L-methionine</name>
        <dbReference type="ChEBI" id="CHEBI:59789"/>
    </ligand>
</feature>
<dbReference type="PANTHER" id="PTHR31760">
    <property type="entry name" value="S-ADENOSYL-L-METHIONINE-DEPENDENT METHYLTRANSFERASES SUPERFAMILY PROTEIN"/>
    <property type="match status" value="1"/>
</dbReference>
<evidence type="ECO:0000256" key="4">
    <source>
        <dbReference type="ARBA" id="ARBA00022679"/>
    </source>
</evidence>
<dbReference type="KEGG" id="clx:CLAN_0021"/>
<evidence type="ECO:0000256" key="1">
    <source>
        <dbReference type="ARBA" id="ARBA00022490"/>
    </source>
</evidence>
<reference evidence="8" key="1">
    <citation type="journal article" date="2017" name="Genome Biol. Evol.">
        <title>Comparative Genomic Analysis Identifies a Campylobacter Clade Deficient in Selenium Metabolism.</title>
        <authorList>
            <person name="Miller W.G."/>
            <person name="Yee E."/>
            <person name="Lopes B.S."/>
            <person name="Chapman M.H."/>
            <person name="Huynh S."/>
            <person name="Bono J.L."/>
            <person name="Parker C.T."/>
            <person name="Strachan N.J.C."/>
            <person name="Forbes K.J."/>
        </authorList>
    </citation>
    <scope>NUCLEOTIDE SEQUENCE [LARGE SCALE GENOMIC DNA]</scope>
    <source>
        <strain evidence="8">NCTC 13004</strain>
    </source>
</reference>
<sequence>MSDEFWQIVAKFDEILKKFNKIHNLTNYKDIKPVALDSIEPIKFLGFEPKVCVDVGSGAGFPAIFLAMILRECEFHLYEPIAKKSSFLSYASANLKLQNITIHSQKLENSKKIKADLITSRALMKTADLIEICQGFYDENTTFLLYKGSNAKFEIEELKCDKQIYCQNERNYVVLKGLK</sequence>
<evidence type="ECO:0000313" key="7">
    <source>
        <dbReference type="EMBL" id="ARQ96805.1"/>
    </source>
</evidence>
<comment type="caution">
    <text evidence="6">Lacks conserved residue(s) required for the propagation of feature annotation.</text>
</comment>
<organism evidence="7 8">
    <name type="scientific">Campylobacter lanienae NCTC 13004</name>
    <dbReference type="NCBI Taxonomy" id="1031753"/>
    <lineage>
        <taxon>Bacteria</taxon>
        <taxon>Pseudomonadati</taxon>
        <taxon>Campylobacterota</taxon>
        <taxon>Epsilonproteobacteria</taxon>
        <taxon>Campylobacterales</taxon>
        <taxon>Campylobacteraceae</taxon>
        <taxon>Campylobacter</taxon>
    </lineage>
</organism>
<dbReference type="GO" id="GO:0070043">
    <property type="term" value="F:rRNA (guanine-N7-)-methyltransferase activity"/>
    <property type="evidence" value="ECO:0007669"/>
    <property type="project" value="UniProtKB-UniRule"/>
</dbReference>
<proteinExistence type="inferred from homology"/>
<evidence type="ECO:0000256" key="3">
    <source>
        <dbReference type="ARBA" id="ARBA00022603"/>
    </source>
</evidence>
<accession>A0A1X9SKM9</accession>
<protein>
    <recommendedName>
        <fullName evidence="6">Ribosomal RNA small subunit methyltransferase G</fullName>
        <ecNumber evidence="6">2.1.1.-</ecNumber>
    </recommendedName>
    <alternativeName>
        <fullName evidence="6">16S rRNA 7-methylguanosine methyltransferase</fullName>
        <shortName evidence="6">16S rRNA m7G methyltransferase</shortName>
    </alternativeName>
</protein>
<comment type="similarity">
    <text evidence="6">Belongs to the methyltransferase superfamily. RNA methyltransferase RsmG family.</text>
</comment>
<dbReference type="EMBL" id="CP015578">
    <property type="protein sequence ID" value="ARQ96805.1"/>
    <property type="molecule type" value="Genomic_DNA"/>
</dbReference>
<evidence type="ECO:0000256" key="2">
    <source>
        <dbReference type="ARBA" id="ARBA00022552"/>
    </source>
</evidence>